<comment type="caution">
    <text evidence="2">The sequence shown here is derived from an EMBL/GenBank/DDBJ whole genome shotgun (WGS) entry which is preliminary data.</text>
</comment>
<proteinExistence type="predicted"/>
<feature type="region of interest" description="Disordered" evidence="1">
    <location>
        <begin position="110"/>
        <end position="139"/>
    </location>
</feature>
<dbReference type="AlphaFoldDB" id="A0A199UDK3"/>
<dbReference type="Proteomes" id="UP000092600">
    <property type="component" value="Unassembled WGS sequence"/>
</dbReference>
<reference evidence="2 3" key="1">
    <citation type="journal article" date="2016" name="DNA Res.">
        <title>The draft genome of MD-2 pineapple using hybrid error correction of long reads.</title>
        <authorList>
            <person name="Redwan R.M."/>
            <person name="Saidin A."/>
            <person name="Kumar S.V."/>
        </authorList>
    </citation>
    <scope>NUCLEOTIDE SEQUENCE [LARGE SCALE GENOMIC DNA]</scope>
    <source>
        <strain evidence="3">cv. MD2</strain>
        <tissue evidence="2">Leaf</tissue>
    </source>
</reference>
<protein>
    <submittedName>
        <fullName evidence="2">Uncharacterized protein</fullName>
    </submittedName>
</protein>
<evidence type="ECO:0000313" key="3">
    <source>
        <dbReference type="Proteomes" id="UP000092600"/>
    </source>
</evidence>
<accession>A0A199UDK3</accession>
<evidence type="ECO:0000256" key="1">
    <source>
        <dbReference type="SAM" id="MobiDB-lite"/>
    </source>
</evidence>
<organism evidence="2 3">
    <name type="scientific">Ananas comosus</name>
    <name type="common">Pineapple</name>
    <name type="synonym">Ananas ananas</name>
    <dbReference type="NCBI Taxonomy" id="4615"/>
    <lineage>
        <taxon>Eukaryota</taxon>
        <taxon>Viridiplantae</taxon>
        <taxon>Streptophyta</taxon>
        <taxon>Embryophyta</taxon>
        <taxon>Tracheophyta</taxon>
        <taxon>Spermatophyta</taxon>
        <taxon>Magnoliopsida</taxon>
        <taxon>Liliopsida</taxon>
        <taxon>Poales</taxon>
        <taxon>Bromeliaceae</taxon>
        <taxon>Bromelioideae</taxon>
        <taxon>Ananas</taxon>
    </lineage>
</organism>
<sequence length="324" mass="35401">MGKEKAHLVTCMHTSMFLFGPTCDLEEEAAVCGEEGSEHERFDGHELDQDVERRPGCVLERVSDGVADHSSFVGIRTFRAEHPRVLRSSSLKQITAKKWIQGNVTNLNTRNKSARKNSREGFDAEEDPDDEWGEHDKGAGRDHLLNGGISGDLDAIGIIGLSSSLHEAGNGVELPSDFLDHFQGCAADTLHGKHGTDDQPDEHFGGQNIDGGDSSSAYKCTKECEGYQGRRTNGKTLERKNSKLIAFSFDNLGSRLRTKEQALISKHKTADVKEQQENNKAAQHTFPMAAVVFPAASRASVRSRILWLIPAISAMPPALSLIGP</sequence>
<evidence type="ECO:0000313" key="2">
    <source>
        <dbReference type="EMBL" id="OAY62630.1"/>
    </source>
</evidence>
<feature type="compositionally biased region" description="Acidic residues" evidence="1">
    <location>
        <begin position="123"/>
        <end position="133"/>
    </location>
</feature>
<gene>
    <name evidence="2" type="ORF">ACMD2_07589</name>
</gene>
<name>A0A199UDK3_ANACO</name>
<dbReference type="EMBL" id="LSRQ01008447">
    <property type="protein sequence ID" value="OAY62630.1"/>
    <property type="molecule type" value="Genomic_DNA"/>
</dbReference>